<comment type="catalytic activity">
    <reaction evidence="11">
        <text>N(6)-(pyridoxal phosphate)-L-lysyl-[4-amino-5-hydroxymethyl-2-methylpyrimidine phosphate synthase] + L-histidyl-[4-amino-5-hydroxymethyl-2-methylpyrimidine phosphate synthase] + 2 Fe(3+) + 4 H2O = L-lysyl-[4-amino-5-hydroxymethyl-2-methylpyrimidine phosphate synthase] + (2S)-2-amino-5-hydroxy-4-oxopentanoyl-[4-amino-5-hydroxymethyl-2-methylpyrimidine phosphate synthase] + 4-amino-2-methyl-5-(phosphooxymethyl)pyrimidine + 3-oxopropanoate + 2 Fe(2+) + 2 H(+)</text>
        <dbReference type="Rhea" id="RHEA:65756"/>
        <dbReference type="Rhea" id="RHEA-COMP:16892"/>
        <dbReference type="Rhea" id="RHEA-COMP:16893"/>
        <dbReference type="Rhea" id="RHEA-COMP:16894"/>
        <dbReference type="Rhea" id="RHEA-COMP:16895"/>
        <dbReference type="ChEBI" id="CHEBI:15377"/>
        <dbReference type="ChEBI" id="CHEBI:15378"/>
        <dbReference type="ChEBI" id="CHEBI:29033"/>
        <dbReference type="ChEBI" id="CHEBI:29034"/>
        <dbReference type="ChEBI" id="CHEBI:29969"/>
        <dbReference type="ChEBI" id="CHEBI:29979"/>
        <dbReference type="ChEBI" id="CHEBI:33190"/>
        <dbReference type="ChEBI" id="CHEBI:58354"/>
        <dbReference type="ChEBI" id="CHEBI:143915"/>
        <dbReference type="ChEBI" id="CHEBI:157692"/>
    </reaction>
    <physiologicalReaction direction="left-to-right" evidence="11">
        <dbReference type="Rhea" id="RHEA:65757"/>
    </physiologicalReaction>
</comment>
<sequence>MLLAALVLPGAAGAAALKKASFVPLWSPQAQFAGYYVALDKGFYRRHGIDLTILAGGPDVCATDYLRSGRADFALLWLTTALQQRAKGVPLVNVAQIVQRSSMLLVTKKSSGIKAPAEMNGKKVGLWGGDFAIPPRAFFEKYHLKVKEVPQSYTVNLFLRGGVDVASAMWYNEYHTILDSGVDPDELRVFFLQDYGINYPEDGLYTLEATCRRDPQLVSGFVQASLEGWAYAFAHPDEAIDLVMRQMREAGVPANRAQQQWMLARMRDLILPCGGNGPIGRLQPADYATVTRELQRDRIVRSAPGYREFVWRSDASH</sequence>
<evidence type="ECO:0000256" key="5">
    <source>
        <dbReference type="ARBA" id="ARBA00022679"/>
    </source>
</evidence>
<dbReference type="EMBL" id="AP027151">
    <property type="protein sequence ID" value="BDV42172.1"/>
    <property type="molecule type" value="Genomic_DNA"/>
</dbReference>
<evidence type="ECO:0000256" key="2">
    <source>
        <dbReference type="ARBA" id="ARBA00004948"/>
    </source>
</evidence>
<dbReference type="Gene3D" id="3.40.190.10">
    <property type="entry name" value="Periplasmic binding protein-like II"/>
    <property type="match status" value="2"/>
</dbReference>
<dbReference type="SUPFAM" id="SSF53850">
    <property type="entry name" value="Periplasmic binding protein-like II"/>
    <property type="match status" value="1"/>
</dbReference>
<evidence type="ECO:0000313" key="14">
    <source>
        <dbReference type="Proteomes" id="UP001317705"/>
    </source>
</evidence>
<keyword evidence="8" id="KW-0784">Thiamine biosynthesis</keyword>
<accession>A0ABM8EJJ2</accession>
<keyword evidence="5" id="KW-0808">Transferase</keyword>
<evidence type="ECO:0000256" key="7">
    <source>
        <dbReference type="ARBA" id="ARBA00022898"/>
    </source>
</evidence>
<dbReference type="InterPro" id="IPR027939">
    <property type="entry name" value="NMT1/THI5"/>
</dbReference>
<comment type="pathway">
    <text evidence="2">Cofactor biosynthesis; thiamine diphosphate biosynthesis.</text>
</comment>
<evidence type="ECO:0000256" key="4">
    <source>
        <dbReference type="ARBA" id="ARBA00011738"/>
    </source>
</evidence>
<evidence type="ECO:0000256" key="3">
    <source>
        <dbReference type="ARBA" id="ARBA00009406"/>
    </source>
</evidence>
<keyword evidence="9" id="KW-0408">Iron</keyword>
<protein>
    <recommendedName>
        <fullName evidence="10">Thiamine pyrimidine synthase</fullName>
    </recommendedName>
</protein>
<gene>
    <name evidence="13" type="ORF">GURASL_10950</name>
</gene>
<evidence type="ECO:0000256" key="10">
    <source>
        <dbReference type="ARBA" id="ARBA00033171"/>
    </source>
</evidence>
<feature type="domain" description="SsuA/THI5-like" evidence="12">
    <location>
        <begin position="30"/>
        <end position="239"/>
    </location>
</feature>
<dbReference type="PANTHER" id="PTHR31528">
    <property type="entry name" value="4-AMINO-5-HYDROXYMETHYL-2-METHYLPYRIMIDINE PHOSPHATE SYNTHASE THI11-RELATED"/>
    <property type="match status" value="1"/>
</dbReference>
<comment type="function">
    <text evidence="1">Responsible for the formation of the pyrimidine heterocycle in the thiamine biosynthesis pathway. Catalyzes the formation of hydroxymethylpyrimidine phosphate (HMP-P) from histidine and pyridoxal phosphate (PLP). The protein uses PLP and the active site histidine to form HMP-P, generating an inactive enzyme. The enzyme can only undergo a single turnover, which suggests it is a suicide enzyme.</text>
</comment>
<dbReference type="Proteomes" id="UP001317705">
    <property type="component" value="Chromosome"/>
</dbReference>
<evidence type="ECO:0000256" key="8">
    <source>
        <dbReference type="ARBA" id="ARBA00022977"/>
    </source>
</evidence>
<comment type="similarity">
    <text evidence="3">Belongs to the NMT1/THI5 family.</text>
</comment>
<evidence type="ECO:0000313" key="13">
    <source>
        <dbReference type="EMBL" id="BDV42172.1"/>
    </source>
</evidence>
<keyword evidence="14" id="KW-1185">Reference proteome</keyword>
<evidence type="ECO:0000256" key="11">
    <source>
        <dbReference type="ARBA" id="ARBA00048179"/>
    </source>
</evidence>
<dbReference type="PANTHER" id="PTHR31528:SF1">
    <property type="entry name" value="4-AMINO-5-HYDROXYMETHYL-2-METHYLPYRIMIDINE PHOSPHATE SYNTHASE THI11-RELATED"/>
    <property type="match status" value="1"/>
</dbReference>
<evidence type="ECO:0000256" key="9">
    <source>
        <dbReference type="ARBA" id="ARBA00023004"/>
    </source>
</evidence>
<reference evidence="13 14" key="1">
    <citation type="submission" date="2022-12" db="EMBL/GenBank/DDBJ databases">
        <title>Polyphasic characterization of Geotalea uranireducens NIT-SL11 newly isolated from a complex of sewage sludge and microbially reduced graphene oxide.</title>
        <authorList>
            <person name="Xie L."/>
            <person name="Yoshida N."/>
            <person name="Meng L."/>
        </authorList>
    </citation>
    <scope>NUCLEOTIDE SEQUENCE [LARGE SCALE GENOMIC DNA]</scope>
    <source>
        <strain evidence="13 14">NIT-SL11</strain>
    </source>
</reference>
<comment type="subunit">
    <text evidence="4">Homodimer.</text>
</comment>
<organism evidence="13 14">
    <name type="scientific">Geotalea uraniireducens</name>
    <dbReference type="NCBI Taxonomy" id="351604"/>
    <lineage>
        <taxon>Bacteria</taxon>
        <taxon>Pseudomonadati</taxon>
        <taxon>Thermodesulfobacteriota</taxon>
        <taxon>Desulfuromonadia</taxon>
        <taxon>Geobacterales</taxon>
        <taxon>Geobacteraceae</taxon>
        <taxon>Geotalea</taxon>
    </lineage>
</organism>
<keyword evidence="6" id="KW-0479">Metal-binding</keyword>
<proteinExistence type="inferred from homology"/>
<keyword evidence="7" id="KW-0663">Pyridoxal phosphate</keyword>
<evidence type="ECO:0000259" key="12">
    <source>
        <dbReference type="Pfam" id="PF09084"/>
    </source>
</evidence>
<name>A0ABM8EJJ2_9BACT</name>
<dbReference type="Pfam" id="PF09084">
    <property type="entry name" value="NMT1"/>
    <property type="match status" value="1"/>
</dbReference>
<dbReference type="InterPro" id="IPR015168">
    <property type="entry name" value="SsuA/THI5"/>
</dbReference>
<evidence type="ECO:0000256" key="1">
    <source>
        <dbReference type="ARBA" id="ARBA00003469"/>
    </source>
</evidence>
<evidence type="ECO:0000256" key="6">
    <source>
        <dbReference type="ARBA" id="ARBA00022723"/>
    </source>
</evidence>